<keyword evidence="3" id="KW-1185">Reference proteome</keyword>
<dbReference type="Proteomes" id="UP001217089">
    <property type="component" value="Unassembled WGS sequence"/>
</dbReference>
<comment type="caution">
    <text evidence="2">The sequence shown here is derived from an EMBL/GenBank/DDBJ whole genome shotgun (WGS) entry which is preliminary data.</text>
</comment>
<gene>
    <name evidence="2" type="ORF">KUTeg_005105</name>
</gene>
<dbReference type="EMBL" id="JARBDR010000246">
    <property type="protein sequence ID" value="KAJ8317201.1"/>
    <property type="molecule type" value="Genomic_DNA"/>
</dbReference>
<feature type="region of interest" description="Disordered" evidence="1">
    <location>
        <begin position="173"/>
        <end position="223"/>
    </location>
</feature>
<evidence type="ECO:0000313" key="3">
    <source>
        <dbReference type="Proteomes" id="UP001217089"/>
    </source>
</evidence>
<dbReference type="InterPro" id="IPR001356">
    <property type="entry name" value="HD"/>
</dbReference>
<feature type="compositionally biased region" description="Acidic residues" evidence="1">
    <location>
        <begin position="211"/>
        <end position="223"/>
    </location>
</feature>
<organism evidence="2 3">
    <name type="scientific">Tegillarca granosa</name>
    <name type="common">Malaysian cockle</name>
    <name type="synonym">Anadara granosa</name>
    <dbReference type="NCBI Taxonomy" id="220873"/>
    <lineage>
        <taxon>Eukaryota</taxon>
        <taxon>Metazoa</taxon>
        <taxon>Spiralia</taxon>
        <taxon>Lophotrochozoa</taxon>
        <taxon>Mollusca</taxon>
        <taxon>Bivalvia</taxon>
        <taxon>Autobranchia</taxon>
        <taxon>Pteriomorphia</taxon>
        <taxon>Arcoida</taxon>
        <taxon>Arcoidea</taxon>
        <taxon>Arcidae</taxon>
        <taxon>Tegillarca</taxon>
    </lineage>
</organism>
<accession>A0ABQ9FLY8</accession>
<sequence>MLHPIAQHPVVAAGGGFTTVYPQSALHSSTSSAPSPAHHHTSSNISSSHNGHSSFLIDDILGNSQQNGSSQSAGLAKPTPINPAALHTNSLTANSLFKPVTVYEPTTLLSTPYLPSHFGYSPSALMNQIYPIPYRQEYAYLERHPFHTKELEKKFESQKYLSPPERKRLAKLLKRGFRTDEQNGGALSRNNYNDDYDDEKEEDTTTTTTTNDDDDDDDDDDDF</sequence>
<feature type="compositionally biased region" description="Acidic residues" evidence="1">
    <location>
        <begin position="194"/>
        <end position="204"/>
    </location>
</feature>
<reference evidence="2 3" key="1">
    <citation type="submission" date="2022-12" db="EMBL/GenBank/DDBJ databases">
        <title>Chromosome-level genome of Tegillarca granosa.</title>
        <authorList>
            <person name="Kim J."/>
        </authorList>
    </citation>
    <scope>NUCLEOTIDE SEQUENCE [LARGE SCALE GENOMIC DNA]</scope>
    <source>
        <strain evidence="2">Teg-2019</strain>
        <tissue evidence="2">Adductor muscle</tissue>
    </source>
</reference>
<name>A0ABQ9FLY8_TEGGR</name>
<feature type="compositionally biased region" description="Low complexity" evidence="1">
    <location>
        <begin position="61"/>
        <end position="76"/>
    </location>
</feature>
<protein>
    <submittedName>
        <fullName evidence="2">Uncharacterized protein</fullName>
    </submittedName>
</protein>
<proteinExistence type="predicted"/>
<feature type="compositionally biased region" description="Low complexity" evidence="1">
    <location>
        <begin position="27"/>
        <end position="54"/>
    </location>
</feature>
<dbReference type="CDD" id="cd00086">
    <property type="entry name" value="homeodomain"/>
    <property type="match status" value="1"/>
</dbReference>
<evidence type="ECO:0000256" key="1">
    <source>
        <dbReference type="SAM" id="MobiDB-lite"/>
    </source>
</evidence>
<feature type="region of interest" description="Disordered" evidence="1">
    <location>
        <begin position="26"/>
        <end position="81"/>
    </location>
</feature>
<evidence type="ECO:0000313" key="2">
    <source>
        <dbReference type="EMBL" id="KAJ8317201.1"/>
    </source>
</evidence>